<keyword evidence="3" id="KW-1185">Reference proteome</keyword>
<accession>A0A9P6G972</accession>
<dbReference type="AlphaFoldDB" id="A0A9P6G972"/>
<protein>
    <submittedName>
        <fullName evidence="2">Uncharacterized protein</fullName>
    </submittedName>
</protein>
<comment type="caution">
    <text evidence="2">The sequence shown here is derived from an EMBL/GenBank/DDBJ whole genome shotgun (WGS) entry which is preliminary data.</text>
</comment>
<reference evidence="2" key="1">
    <citation type="journal article" date="2020" name="Mol. Plant Microbe Interact.">
        <title>Genome Sequence of the Biocontrol Agent Coniothyrium minitans strain Conio (IMI 134523).</title>
        <authorList>
            <person name="Patel D."/>
            <person name="Shittu T.A."/>
            <person name="Baroncelli R."/>
            <person name="Muthumeenakshi S."/>
            <person name="Osborne T.H."/>
            <person name="Janganan T.K."/>
            <person name="Sreenivasaprasad S."/>
        </authorList>
    </citation>
    <scope>NUCLEOTIDE SEQUENCE</scope>
    <source>
        <strain evidence="2">Conio</strain>
    </source>
</reference>
<gene>
    <name evidence="2" type="ORF">PMIN01_10894</name>
</gene>
<sequence length="229" mass="24986">MSVRPSHTQYRPSRAHSPPCSVHCAGRGCGHTSTPEGRPKTAASDTTPCIIPAKAPSPSKLHLQLLRAQQPVDLAVTLYEAFPQYLGGLPTYLPTYRAVASREALRPLFTASLSSSWRGPILRPLSPATRAWLLQAILHTDVRMAQATARFGFVFIAIAMVRSPPRTVQCRPSACRMPMPLHLDLGLKQARHCWAQLHLLPALRTPATLETGTPARGAWDRLLAGLTDP</sequence>
<dbReference type="Proteomes" id="UP000756921">
    <property type="component" value="Unassembled WGS sequence"/>
</dbReference>
<evidence type="ECO:0000313" key="3">
    <source>
        <dbReference type="Proteomes" id="UP000756921"/>
    </source>
</evidence>
<proteinExistence type="predicted"/>
<organism evidence="2 3">
    <name type="scientific">Paraphaeosphaeria minitans</name>
    <dbReference type="NCBI Taxonomy" id="565426"/>
    <lineage>
        <taxon>Eukaryota</taxon>
        <taxon>Fungi</taxon>
        <taxon>Dikarya</taxon>
        <taxon>Ascomycota</taxon>
        <taxon>Pezizomycotina</taxon>
        <taxon>Dothideomycetes</taxon>
        <taxon>Pleosporomycetidae</taxon>
        <taxon>Pleosporales</taxon>
        <taxon>Massarineae</taxon>
        <taxon>Didymosphaeriaceae</taxon>
        <taxon>Paraphaeosphaeria</taxon>
    </lineage>
</organism>
<feature type="region of interest" description="Disordered" evidence="1">
    <location>
        <begin position="1"/>
        <end position="21"/>
    </location>
</feature>
<evidence type="ECO:0000313" key="2">
    <source>
        <dbReference type="EMBL" id="KAF9730936.1"/>
    </source>
</evidence>
<name>A0A9P6G972_9PLEO</name>
<dbReference type="EMBL" id="WJXW01000013">
    <property type="protein sequence ID" value="KAF9730936.1"/>
    <property type="molecule type" value="Genomic_DNA"/>
</dbReference>
<evidence type="ECO:0000256" key="1">
    <source>
        <dbReference type="SAM" id="MobiDB-lite"/>
    </source>
</evidence>
<feature type="compositionally biased region" description="Polar residues" evidence="1">
    <location>
        <begin position="1"/>
        <end position="11"/>
    </location>
</feature>